<keyword evidence="4 5" id="KW-0342">GTP-binding</keyword>
<dbReference type="Pfam" id="PF01983">
    <property type="entry name" value="CofC"/>
    <property type="match status" value="1"/>
</dbReference>
<feature type="compositionally biased region" description="Basic and acidic residues" evidence="6">
    <location>
        <begin position="1"/>
        <end position="11"/>
    </location>
</feature>
<dbReference type="NCBIfam" id="TIGR03552">
    <property type="entry name" value="F420_cofC"/>
    <property type="match status" value="1"/>
</dbReference>
<evidence type="ECO:0000313" key="8">
    <source>
        <dbReference type="EMBL" id="BDZ43986.1"/>
    </source>
</evidence>
<feature type="region of interest" description="Disordered" evidence="6">
    <location>
        <begin position="1"/>
        <end position="26"/>
    </location>
</feature>
<evidence type="ECO:0000313" key="7">
    <source>
        <dbReference type="EMBL" id="BDZ40717.1"/>
    </source>
</evidence>
<evidence type="ECO:0000256" key="4">
    <source>
        <dbReference type="ARBA" id="ARBA00023134"/>
    </source>
</evidence>
<accession>A0ABM8FYJ9</accession>
<dbReference type="PANTHER" id="PTHR40392">
    <property type="entry name" value="2-PHOSPHO-L-LACTATE GUANYLYLTRANSFERASE"/>
    <property type="match status" value="1"/>
</dbReference>
<keyword evidence="1 5" id="KW-0808">Transferase</keyword>
<reference evidence="9" key="2">
    <citation type="journal article" date="2019" name="Int. J. Syst. Evol. Microbiol.">
        <title>The Global Catalogue of Microorganisms (GCM) 10K type strain sequencing project: providing services to taxonomists for standard genome sequencing and annotation.</title>
        <authorList>
            <consortium name="The Broad Institute Genomics Platform"/>
            <consortium name="The Broad Institute Genome Sequencing Center for Infectious Disease"/>
            <person name="Wu L."/>
            <person name="Ma J."/>
        </authorList>
    </citation>
    <scope>NUCLEOTIDE SEQUENCE [LARGE SCALE GENOMIC DNA]</scope>
    <source>
        <strain evidence="9">NBRC 108565</strain>
    </source>
</reference>
<evidence type="ECO:0000313" key="9">
    <source>
        <dbReference type="Proteomes" id="UP001321475"/>
    </source>
</evidence>
<keyword evidence="3 5" id="KW-0547">Nucleotide-binding</keyword>
<gene>
    <name evidence="7" type="primary">cofC_1</name>
    <name evidence="8" type="synonym">cofC_2</name>
    <name evidence="5" type="synonym">fbiD</name>
    <name evidence="7" type="ORF">GCM10025865_00160</name>
    <name evidence="8" type="ORF">GCM10025865_32850</name>
</gene>
<comment type="pathway">
    <text evidence="5">Cofactor biosynthesis; coenzyme F420 biosynthesis.</text>
</comment>
<evidence type="ECO:0000256" key="1">
    <source>
        <dbReference type="ARBA" id="ARBA00022679"/>
    </source>
</evidence>
<dbReference type="SUPFAM" id="SSF53448">
    <property type="entry name" value="Nucleotide-diphospho-sugar transferases"/>
    <property type="match status" value="1"/>
</dbReference>
<comment type="function">
    <text evidence="5">Guanylyltransferase that catalyzes the activation of phosphoenolpyruvate (PEP) as enolpyruvoyl-2-diphospho-5'-guanosine, via the condensation of PEP with GTP. It is involved in the biosynthesis of coenzyme F420, a hydride carrier cofactor.</text>
</comment>
<dbReference type="EC" id="2.7.7.105" evidence="5"/>
<feature type="binding site" evidence="5">
    <location>
        <position position="166"/>
    </location>
    <ligand>
        <name>phosphoenolpyruvate</name>
        <dbReference type="ChEBI" id="CHEBI:58702"/>
    </ligand>
</feature>
<dbReference type="PANTHER" id="PTHR40392:SF1">
    <property type="entry name" value="2-PHOSPHO-L-LACTATE GUANYLYLTRANSFERASE"/>
    <property type="match status" value="1"/>
</dbReference>
<reference evidence="7" key="1">
    <citation type="journal article" date="2014" name="Int. J. Syst. Evol. Microbiol.">
        <title>Complete genome of a new Firmicutes species belonging to the dominant human colonic microbiota ('Ruminococcus bicirculans') reveals two chromosomes and a selective capacity to utilize plant glucans.</title>
        <authorList>
            <consortium name="NISC Comparative Sequencing Program"/>
            <person name="Wegmann U."/>
            <person name="Louis P."/>
            <person name="Goesmann A."/>
            <person name="Henrissat B."/>
            <person name="Duncan S.H."/>
            <person name="Flint H.J."/>
        </authorList>
    </citation>
    <scope>NUCLEOTIDE SEQUENCE</scope>
    <source>
        <strain evidence="7">NBRC 108565</strain>
    </source>
</reference>
<keyword evidence="2 5" id="KW-0548">Nucleotidyltransferase</keyword>
<evidence type="ECO:0000256" key="5">
    <source>
        <dbReference type="HAMAP-Rule" id="MF_02114"/>
    </source>
</evidence>
<dbReference type="EMBL" id="AP027729">
    <property type="protein sequence ID" value="BDZ43986.1"/>
    <property type="molecule type" value="Genomic_DNA"/>
</dbReference>
<feature type="compositionally biased region" description="Low complexity" evidence="6">
    <location>
        <begin position="12"/>
        <end position="25"/>
    </location>
</feature>
<evidence type="ECO:0000256" key="3">
    <source>
        <dbReference type="ARBA" id="ARBA00022741"/>
    </source>
</evidence>
<proteinExistence type="inferred from homology"/>
<organism evidence="7 9">
    <name type="scientific">Paraoerskovia sediminicola</name>
    <dbReference type="NCBI Taxonomy" id="1138587"/>
    <lineage>
        <taxon>Bacteria</taxon>
        <taxon>Bacillati</taxon>
        <taxon>Actinomycetota</taxon>
        <taxon>Actinomycetes</taxon>
        <taxon>Micrococcales</taxon>
        <taxon>Cellulomonadaceae</taxon>
        <taxon>Paraoerskovia</taxon>
    </lineage>
</organism>
<dbReference type="RefSeq" id="WP_286218063.1">
    <property type="nucleotide sequence ID" value="NZ_AP027729.1"/>
</dbReference>
<feature type="binding site" evidence="5">
    <location>
        <position position="182"/>
    </location>
    <ligand>
        <name>phosphoenolpyruvate</name>
        <dbReference type="ChEBI" id="CHEBI:58702"/>
    </ligand>
</feature>
<dbReference type="Proteomes" id="UP001321475">
    <property type="component" value="Chromosome"/>
</dbReference>
<dbReference type="EMBL" id="AP027729">
    <property type="protein sequence ID" value="BDZ40717.1"/>
    <property type="molecule type" value="Genomic_DNA"/>
</dbReference>
<reference evidence="7" key="3">
    <citation type="submission" date="2023-02" db="EMBL/GenBank/DDBJ databases">
        <authorList>
            <person name="Sun Q."/>
            <person name="Mori K."/>
        </authorList>
    </citation>
    <scope>NUCLEOTIDE SEQUENCE</scope>
    <source>
        <strain evidence="7">NBRC 108565</strain>
    </source>
</reference>
<sequence length="249" mass="25148">MTDYATDRATDSSDATDSPRATDTPRWTVVVPVKRLTGAKSRLVDGLPGDPEGALRRGLARAFALDTLTAVLSAETVGAVVLVSSEPLVLDELRADPRVVVVPDPGGLTAAVVAGIERAATNRPDARCAVLLGDLPALTGGVLDETLGLAAAHPRAVVPDADGTGTTLLTGRTPSDLRPAFGPGSAAKHVAAGHVALERAPGRARRDVDTVLDLEAAVGLGVGPRTAHVLAGLAGRGMPGAPDGPGVRT</sequence>
<feature type="binding site" evidence="5">
    <location>
        <position position="185"/>
    </location>
    <ligand>
        <name>phosphoenolpyruvate</name>
        <dbReference type="ChEBI" id="CHEBI:58702"/>
    </ligand>
</feature>
<dbReference type="InterPro" id="IPR002835">
    <property type="entry name" value="CofC"/>
</dbReference>
<evidence type="ECO:0000256" key="2">
    <source>
        <dbReference type="ARBA" id="ARBA00022695"/>
    </source>
</evidence>
<dbReference type="InterPro" id="IPR029044">
    <property type="entry name" value="Nucleotide-diphossugar_trans"/>
</dbReference>
<protein>
    <recommendedName>
        <fullName evidence="5">Phosphoenolpyruvate guanylyltransferase</fullName>
        <shortName evidence="5">PEP guanylyltransferase</shortName>
        <ecNumber evidence="5">2.7.7.105</ecNumber>
    </recommendedName>
</protein>
<dbReference type="HAMAP" id="MF_02114">
    <property type="entry name" value="CofC"/>
    <property type="match status" value="1"/>
</dbReference>
<dbReference type="GO" id="GO:0016779">
    <property type="term" value="F:nucleotidyltransferase activity"/>
    <property type="evidence" value="ECO:0007669"/>
    <property type="project" value="UniProtKB-KW"/>
</dbReference>
<evidence type="ECO:0000256" key="6">
    <source>
        <dbReference type="SAM" id="MobiDB-lite"/>
    </source>
</evidence>
<name>A0ABM8FYJ9_9CELL</name>
<keyword evidence="9" id="KW-1185">Reference proteome</keyword>
<comment type="similarity">
    <text evidence="5">Belongs to the CofC family.</text>
</comment>
<dbReference type="Gene3D" id="3.90.550.10">
    <property type="entry name" value="Spore Coat Polysaccharide Biosynthesis Protein SpsA, Chain A"/>
    <property type="match status" value="1"/>
</dbReference>
<comment type="catalytic activity">
    <reaction evidence="5">
        <text>phosphoenolpyruvate + GTP + H(+) = enolpyruvoyl-2-diphospho-5'-guanosine + diphosphate</text>
        <dbReference type="Rhea" id="RHEA:30519"/>
        <dbReference type="ChEBI" id="CHEBI:15378"/>
        <dbReference type="ChEBI" id="CHEBI:33019"/>
        <dbReference type="ChEBI" id="CHEBI:37565"/>
        <dbReference type="ChEBI" id="CHEBI:58702"/>
        <dbReference type="ChEBI" id="CHEBI:143701"/>
        <dbReference type="EC" id="2.7.7.105"/>
    </reaction>
</comment>